<keyword evidence="3" id="KW-1185">Reference proteome</keyword>
<evidence type="ECO:0000313" key="3">
    <source>
        <dbReference type="Proteomes" id="UP001159363"/>
    </source>
</evidence>
<feature type="region of interest" description="Disordered" evidence="1">
    <location>
        <begin position="40"/>
        <end position="60"/>
    </location>
</feature>
<protein>
    <submittedName>
        <fullName evidence="2">Uncharacterized protein</fullName>
    </submittedName>
</protein>
<evidence type="ECO:0000313" key="2">
    <source>
        <dbReference type="EMBL" id="KAJ8865732.1"/>
    </source>
</evidence>
<proteinExistence type="predicted"/>
<feature type="compositionally biased region" description="Polar residues" evidence="1">
    <location>
        <begin position="49"/>
        <end position="59"/>
    </location>
</feature>
<gene>
    <name evidence="2" type="ORF">PR048_033253</name>
</gene>
<organism evidence="2 3">
    <name type="scientific">Dryococelus australis</name>
    <dbReference type="NCBI Taxonomy" id="614101"/>
    <lineage>
        <taxon>Eukaryota</taxon>
        <taxon>Metazoa</taxon>
        <taxon>Ecdysozoa</taxon>
        <taxon>Arthropoda</taxon>
        <taxon>Hexapoda</taxon>
        <taxon>Insecta</taxon>
        <taxon>Pterygota</taxon>
        <taxon>Neoptera</taxon>
        <taxon>Polyneoptera</taxon>
        <taxon>Phasmatodea</taxon>
        <taxon>Verophasmatodea</taxon>
        <taxon>Anareolatae</taxon>
        <taxon>Phasmatidae</taxon>
        <taxon>Eurycanthinae</taxon>
        <taxon>Dryococelus</taxon>
    </lineage>
</organism>
<reference evidence="2 3" key="1">
    <citation type="submission" date="2023-02" db="EMBL/GenBank/DDBJ databases">
        <title>LHISI_Scaffold_Assembly.</title>
        <authorList>
            <person name="Stuart O.P."/>
            <person name="Cleave R."/>
            <person name="Magrath M.J.L."/>
            <person name="Mikheyev A.S."/>
        </authorList>
    </citation>
    <scope>NUCLEOTIDE SEQUENCE [LARGE SCALE GENOMIC DNA]</scope>
    <source>
        <strain evidence="2">Daus_M_001</strain>
        <tissue evidence="2">Leg muscle</tissue>
    </source>
</reference>
<dbReference type="EMBL" id="JARBHB010000017">
    <property type="protein sequence ID" value="KAJ8865732.1"/>
    <property type="molecule type" value="Genomic_DNA"/>
</dbReference>
<accession>A0ABQ9FZR1</accession>
<evidence type="ECO:0000256" key="1">
    <source>
        <dbReference type="SAM" id="MobiDB-lite"/>
    </source>
</evidence>
<sequence>MKGRGEWESPEKTYQRSGIVWDDYHTRKLGGPAGDWTRFASVGGGRANRSATPSPTWPNTAAGMYPGSCRSIMALEAGDRTEPSARPQMPIPEKLRLPAASSGAIPTRGKSGSDPAGNRTRFAQVAGEQSDCYTTPGMSRACLLRVDPASLDDPPVPFLTRRGRLNCLEFAEQYADVGSKPLAPRRQTHTTTISLRRVPFQRDAHILIPSASKDKEVHSGQRIVAGCCGCVRKVSWECCDGNLTSHGAIAAISHRFDLALRVTLQTEDSSARPQRPARARDRDVRNVLLDYRTIPGARLSGLPDHTFTYLSRTWDAIAEISCEIANHINPLQRPVSWGNAADIGQCSPWAVSFVVEPLEREDTEDGSLTTNWRRATSTYAPVAWPARSPDLTPLDYFLRSPCGIRGGPAVAGYGSGGSWTSSVLQTWERSTCDVAVLRSSRGNEATVAERLACSPPTRANLVQSPAGSLPDFRIWESCRTMPVRRVFSGISRFPRPFIPALHLEYLHSILTSNGFCVRSLKYRPTPSTCQSPSESESPRPYYLRVILIDFFTYAYLKIQIPRII</sequence>
<feature type="region of interest" description="Disordered" evidence="1">
    <location>
        <begin position="96"/>
        <end position="119"/>
    </location>
</feature>
<name>A0ABQ9FZR1_9NEOP</name>
<comment type="caution">
    <text evidence="2">The sequence shown here is derived from an EMBL/GenBank/DDBJ whole genome shotgun (WGS) entry which is preliminary data.</text>
</comment>
<dbReference type="Proteomes" id="UP001159363">
    <property type="component" value="Chromosome 16"/>
</dbReference>